<gene>
    <name evidence="6" type="primary">fau-1</name>
    <name evidence="9" type="ORF">K6T50_12140</name>
</gene>
<evidence type="ECO:0000313" key="9">
    <source>
        <dbReference type="EMBL" id="QZP37035.1"/>
    </source>
</evidence>
<dbReference type="Proteomes" id="UP000826254">
    <property type="component" value="Chromosome"/>
</dbReference>
<dbReference type="GO" id="GO:0016891">
    <property type="term" value="F:RNA endonuclease activity producing 5'-phosphomonoesters, hydrolytic mechanism"/>
    <property type="evidence" value="ECO:0007669"/>
    <property type="project" value="UniProtKB-UniRule"/>
</dbReference>
<evidence type="ECO:0000256" key="5">
    <source>
        <dbReference type="ARBA" id="ARBA00022884"/>
    </source>
</evidence>
<dbReference type="GeneID" id="67178904"/>
<dbReference type="PROSITE" id="PS50126">
    <property type="entry name" value="S1"/>
    <property type="match status" value="1"/>
</dbReference>
<dbReference type="AlphaFoldDB" id="A0A8T8WB31"/>
<dbReference type="InterPro" id="IPR003029">
    <property type="entry name" value="S1_domain"/>
</dbReference>
<keyword evidence="2 6" id="KW-0540">Nuclease</keyword>
<comment type="function">
    <text evidence="6">Probable RNase involved in rRNA stability through maturation and/or degradation of precursor rRNAs. Binds to RNA in loop regions with AU-rich sequences.</text>
</comment>
<evidence type="ECO:0000256" key="1">
    <source>
        <dbReference type="ARBA" id="ARBA00022552"/>
    </source>
</evidence>
<dbReference type="RefSeq" id="WP_222606850.1">
    <property type="nucleotide sequence ID" value="NZ_CP081958.1"/>
</dbReference>
<dbReference type="InterPro" id="IPR007295">
    <property type="entry name" value="DUF402"/>
</dbReference>
<dbReference type="PIRSF" id="PIRSF018644">
    <property type="entry name" value="RNA-binding_FAU-1"/>
    <property type="match status" value="1"/>
</dbReference>
<evidence type="ECO:0000256" key="3">
    <source>
        <dbReference type="ARBA" id="ARBA00022759"/>
    </source>
</evidence>
<dbReference type="Gene3D" id="2.40.380.10">
    <property type="entry name" value="FomD-like"/>
    <property type="match status" value="1"/>
</dbReference>
<name>A0A8T8WB31_9EURY</name>
<reference evidence="9 10" key="1">
    <citation type="journal article" date="2021" name="Int. J. Syst. Evol. Microbiol.">
        <title>Halobaculum halophilum sp. nov. and Halobaculum salinum sp. nov., isolated from salt lake and saline soil.</title>
        <authorList>
            <person name="Cui H.L."/>
            <person name="Shi X.W."/>
            <person name="Yin X.M."/>
            <person name="Yang X.Y."/>
            <person name="Hou J."/>
            <person name="Zhu L."/>
        </authorList>
    </citation>
    <scope>NUCLEOTIDE SEQUENCE [LARGE SCALE GENOMIC DNA]</scope>
    <source>
        <strain evidence="9 10">NBRC 109044</strain>
    </source>
</reference>
<feature type="compositionally biased region" description="Basic and acidic residues" evidence="7">
    <location>
        <begin position="15"/>
        <end position="33"/>
    </location>
</feature>
<dbReference type="KEGG" id="hmp:K6T50_12140"/>
<evidence type="ECO:0000313" key="10">
    <source>
        <dbReference type="Proteomes" id="UP000826254"/>
    </source>
</evidence>
<feature type="domain" description="S1 motif" evidence="8">
    <location>
        <begin position="123"/>
        <end position="187"/>
    </location>
</feature>
<evidence type="ECO:0000256" key="7">
    <source>
        <dbReference type="SAM" id="MobiDB-lite"/>
    </source>
</evidence>
<keyword evidence="3 6" id="KW-0255">Endonuclease</keyword>
<protein>
    <recommendedName>
        <fullName evidence="6">Probable ribonuclease FAU-1</fullName>
        <ecNumber evidence="6">3.1.26.-</ecNumber>
    </recommendedName>
    <alternativeName>
        <fullName evidence="6">RNA-binding protein FAU-1</fullName>
    </alternativeName>
</protein>
<feature type="region of interest" description="Disordered" evidence="7">
    <location>
        <begin position="259"/>
        <end position="278"/>
    </location>
</feature>
<dbReference type="InterPro" id="IPR050212">
    <property type="entry name" value="Ntdp-like"/>
</dbReference>
<dbReference type="Pfam" id="PF04167">
    <property type="entry name" value="DUF402"/>
    <property type="match status" value="1"/>
</dbReference>
<comment type="similarity">
    <text evidence="6">Belongs to the FAU-1 family.</text>
</comment>
<accession>A0A8T8WB31</accession>
<feature type="region of interest" description="Disordered" evidence="7">
    <location>
        <begin position="1"/>
        <end position="35"/>
    </location>
</feature>
<dbReference type="InterPro" id="IPR016730">
    <property type="entry name" value="RNA-bd_FAU-1"/>
</dbReference>
<dbReference type="GO" id="GO:0035925">
    <property type="term" value="F:mRNA 3'-UTR AU-rich region binding"/>
    <property type="evidence" value="ECO:0007669"/>
    <property type="project" value="UniProtKB-UniRule"/>
</dbReference>
<organism evidence="9 10">
    <name type="scientific">Halobaculum magnesiiphilum</name>
    <dbReference type="NCBI Taxonomy" id="1017351"/>
    <lineage>
        <taxon>Archaea</taxon>
        <taxon>Methanobacteriati</taxon>
        <taxon>Methanobacteriota</taxon>
        <taxon>Stenosarchaea group</taxon>
        <taxon>Halobacteria</taxon>
        <taxon>Halobacteriales</taxon>
        <taxon>Haloferacaceae</taxon>
        <taxon>Halobaculum</taxon>
    </lineage>
</organism>
<evidence type="ECO:0000256" key="4">
    <source>
        <dbReference type="ARBA" id="ARBA00022801"/>
    </source>
</evidence>
<dbReference type="HAMAP" id="MF_01910">
    <property type="entry name" value="RNA_binding_AU_1"/>
    <property type="match status" value="1"/>
</dbReference>
<sequence length="509" mass="54015">MSGGGGDCAGGASGRGDDENRAGDDHGSDDATSHRVRVRGIYTTALTRSLLEAGHSVVQASPPIRRRFDVDLPAADHDASVETTEDRQGVGVAGDPDAVATLREHLLDVGLDALAWDDPAPLGAVFDGVVSETLGGGAVVDLGESGAEGYLPFDNADGYVGEDDTLRVQVLDPAAHWEDDRPVLDTRIRAMAGLATLVPGREGVRVDGADDAAARELAGMTDLLSVDVPDGWGIEWGRDARDADMDALGDALARASDHARTLDDALEEPQGEPGPLAAPTAGAWVWFGRDCRFALDDLRREVTTTIPGHHRTKAASRSASAGVDLAEALVAADGFARDPDDDTDFPFGVVADQFGPHVGDRVAIGHGKPDGRLIVLGRGEVTDLDPSDGSVTVERRMTAGGSYDALDARREAGDVATTTFREGRWWYPTVYRDEDGERKGTYVNVCTPVEAFPEAVRYVDLHVDVVKHGDGRVERVDDDELDDAVERGELTEELAEKARSVASALERAL</sequence>
<dbReference type="PANTHER" id="PTHR39159">
    <property type="match status" value="1"/>
</dbReference>
<dbReference type="EC" id="3.1.26.-" evidence="6"/>
<dbReference type="GO" id="GO:0006364">
    <property type="term" value="P:rRNA processing"/>
    <property type="evidence" value="ECO:0007669"/>
    <property type="project" value="UniProtKB-UniRule"/>
</dbReference>
<evidence type="ECO:0000259" key="8">
    <source>
        <dbReference type="PROSITE" id="PS50126"/>
    </source>
</evidence>
<proteinExistence type="inferred from homology"/>
<evidence type="ECO:0000256" key="2">
    <source>
        <dbReference type="ARBA" id="ARBA00022722"/>
    </source>
</evidence>
<dbReference type="SUPFAM" id="SSF159234">
    <property type="entry name" value="FomD-like"/>
    <property type="match status" value="1"/>
</dbReference>
<keyword evidence="10" id="KW-1185">Reference proteome</keyword>
<keyword evidence="4 6" id="KW-0378">Hydrolase</keyword>
<feature type="compositionally biased region" description="Gly residues" evidence="7">
    <location>
        <begin position="1"/>
        <end position="14"/>
    </location>
</feature>
<dbReference type="PANTHER" id="PTHR39159:SF1">
    <property type="entry name" value="UPF0374 PROTEIN YGAC"/>
    <property type="match status" value="1"/>
</dbReference>
<dbReference type="InterPro" id="IPR035930">
    <property type="entry name" value="FomD-like_sf"/>
</dbReference>
<evidence type="ECO:0000256" key="6">
    <source>
        <dbReference type="HAMAP-Rule" id="MF_01910"/>
    </source>
</evidence>
<keyword evidence="5 6" id="KW-0694">RNA-binding</keyword>
<dbReference type="EMBL" id="CP081958">
    <property type="protein sequence ID" value="QZP37035.1"/>
    <property type="molecule type" value="Genomic_DNA"/>
</dbReference>
<keyword evidence="1 6" id="KW-0698">rRNA processing</keyword>